<evidence type="ECO:0000313" key="3">
    <source>
        <dbReference type="Proteomes" id="UP000250831"/>
    </source>
</evidence>
<keyword evidence="1" id="KW-0472">Membrane</keyword>
<evidence type="ECO:0008006" key="4">
    <source>
        <dbReference type="Google" id="ProtNLM"/>
    </source>
</evidence>
<dbReference type="AlphaFoldDB" id="A0A363NLT3"/>
<dbReference type="EMBL" id="QCXX01000009">
    <property type="protein sequence ID" value="PUV21660.1"/>
    <property type="molecule type" value="Genomic_DNA"/>
</dbReference>
<dbReference type="OrthoDB" id="1120881at2"/>
<feature type="transmembrane region" description="Helical" evidence="1">
    <location>
        <begin position="133"/>
        <end position="152"/>
    </location>
</feature>
<keyword evidence="1" id="KW-1133">Transmembrane helix</keyword>
<protein>
    <recommendedName>
        <fullName evidence="4">DUF308 domain-containing protein</fullName>
    </recommendedName>
</protein>
<accession>A0A363NLT3</accession>
<gene>
    <name evidence="2" type="ORF">DCO56_25285</name>
</gene>
<feature type="transmembrane region" description="Helical" evidence="1">
    <location>
        <begin position="180"/>
        <end position="198"/>
    </location>
</feature>
<feature type="transmembrane region" description="Helical" evidence="1">
    <location>
        <begin position="107"/>
        <end position="127"/>
    </location>
</feature>
<dbReference type="Proteomes" id="UP000250831">
    <property type="component" value="Unassembled WGS sequence"/>
</dbReference>
<keyword evidence="1" id="KW-0812">Transmembrane</keyword>
<evidence type="ECO:0000256" key="1">
    <source>
        <dbReference type="SAM" id="Phobius"/>
    </source>
</evidence>
<comment type="caution">
    <text evidence="2">The sequence shown here is derived from an EMBL/GenBank/DDBJ whole genome shotgun (WGS) entry which is preliminary data.</text>
</comment>
<feature type="transmembrane region" description="Helical" evidence="1">
    <location>
        <begin position="23"/>
        <end position="48"/>
    </location>
</feature>
<proteinExistence type="predicted"/>
<reference evidence="2 3" key="1">
    <citation type="submission" date="2018-04" db="EMBL/GenBank/DDBJ databases">
        <title>Sphingobacterium sp. M46 Genome.</title>
        <authorList>
            <person name="Cheng J."/>
            <person name="Li Y."/>
        </authorList>
    </citation>
    <scope>NUCLEOTIDE SEQUENCE [LARGE SCALE GENOMIC DNA]</scope>
    <source>
        <strain evidence="2 3">M46</strain>
    </source>
</reference>
<dbReference type="RefSeq" id="WP_108636486.1">
    <property type="nucleotide sequence ID" value="NZ_DAMCKI010000038.1"/>
</dbReference>
<feature type="transmembrane region" description="Helical" evidence="1">
    <location>
        <begin position="157"/>
        <end position="174"/>
    </location>
</feature>
<name>A0A363NLT3_9SPHI</name>
<evidence type="ECO:0000313" key="2">
    <source>
        <dbReference type="EMBL" id="PUV21660.1"/>
    </source>
</evidence>
<organism evidence="2 3">
    <name type="scientific">Sphingobacterium athyrii</name>
    <dbReference type="NCBI Taxonomy" id="2152717"/>
    <lineage>
        <taxon>Bacteria</taxon>
        <taxon>Pseudomonadati</taxon>
        <taxon>Bacteroidota</taxon>
        <taxon>Sphingobacteriia</taxon>
        <taxon>Sphingobacteriales</taxon>
        <taxon>Sphingobacteriaceae</taxon>
        <taxon>Sphingobacterium</taxon>
    </lineage>
</organism>
<keyword evidence="3" id="KW-1185">Reference proteome</keyword>
<feature type="transmembrane region" description="Helical" evidence="1">
    <location>
        <begin position="68"/>
        <end position="87"/>
    </location>
</feature>
<sequence length="203" mass="22359">MEQKDLFKELGQIRSLMEKSSKFVSISGLSGVLIGCYALLGTLLGYYITTNTEALNNQFTGDLTLLNIFLILAIFILALSLLTGWLMARKKAKKSRQSIWNITSKSLLFAVSIPLLTGGLLVLILLAQGYYHLIAGMLLIFYGVALAAGSIYTFTEVRWLGILEISLGLLALCLPDHGLLLWGLGFGALHIIYGFIVYKKYES</sequence>